<name>A0ACC3DHW4_9PEZI</name>
<keyword evidence="2" id="KW-1185">Reference proteome</keyword>
<evidence type="ECO:0000313" key="2">
    <source>
        <dbReference type="Proteomes" id="UP001186974"/>
    </source>
</evidence>
<protein>
    <submittedName>
        <fullName evidence="1">Diacylglycerol pyrophosphate phosphatase</fullName>
    </submittedName>
</protein>
<dbReference type="EMBL" id="JAWDJW010004183">
    <property type="protein sequence ID" value="KAK3076253.1"/>
    <property type="molecule type" value="Genomic_DNA"/>
</dbReference>
<feature type="non-terminal residue" evidence="1">
    <location>
        <position position="221"/>
    </location>
</feature>
<gene>
    <name evidence="1" type="primary">DPP4_3</name>
    <name evidence="1" type="ORF">LTS18_013503</name>
</gene>
<sequence>MHSVLAVALLLASTVSAIVPARQPQHPTGNGTKLLTWNATQSGQYSPRSTSYNWVDTGIDGQYIYETNGSLILDSVNGTQQVFVPASQIPEDYYDFWIKPDLSKVLFATNYTKQYRHSYFADYQILDRESGQVTLLNEGQLGDVQYAAWSPTSDMIAFVRENDLYIWDGSATTRVTTDGGPDLFNGVPDWVYEEEIFGTNYAFWFSPDGEYLSYLSFNETG</sequence>
<evidence type="ECO:0000313" key="1">
    <source>
        <dbReference type="EMBL" id="KAK3076253.1"/>
    </source>
</evidence>
<dbReference type="Proteomes" id="UP001186974">
    <property type="component" value="Unassembled WGS sequence"/>
</dbReference>
<reference evidence="1" key="1">
    <citation type="submission" date="2024-09" db="EMBL/GenBank/DDBJ databases">
        <title>Black Yeasts Isolated from many extreme environments.</title>
        <authorList>
            <person name="Coleine C."/>
            <person name="Stajich J.E."/>
            <person name="Selbmann L."/>
        </authorList>
    </citation>
    <scope>NUCLEOTIDE SEQUENCE</scope>
    <source>
        <strain evidence="1">CCFEE 5737</strain>
    </source>
</reference>
<proteinExistence type="predicted"/>
<comment type="caution">
    <text evidence="1">The sequence shown here is derived from an EMBL/GenBank/DDBJ whole genome shotgun (WGS) entry which is preliminary data.</text>
</comment>
<accession>A0ACC3DHW4</accession>
<organism evidence="1 2">
    <name type="scientific">Coniosporium uncinatum</name>
    <dbReference type="NCBI Taxonomy" id="93489"/>
    <lineage>
        <taxon>Eukaryota</taxon>
        <taxon>Fungi</taxon>
        <taxon>Dikarya</taxon>
        <taxon>Ascomycota</taxon>
        <taxon>Pezizomycotina</taxon>
        <taxon>Dothideomycetes</taxon>
        <taxon>Dothideomycetes incertae sedis</taxon>
        <taxon>Coniosporium</taxon>
    </lineage>
</organism>